<protein>
    <submittedName>
        <fullName evidence="2">Uncharacterized protein</fullName>
    </submittedName>
</protein>
<feature type="region of interest" description="Disordered" evidence="1">
    <location>
        <begin position="121"/>
        <end position="155"/>
    </location>
</feature>
<reference evidence="2" key="1">
    <citation type="submission" date="2021-12" db="EMBL/GenBank/DDBJ databases">
        <authorList>
            <person name="King R."/>
        </authorList>
    </citation>
    <scope>NUCLEOTIDE SEQUENCE</scope>
</reference>
<dbReference type="AlphaFoldDB" id="A0A9N9QYX5"/>
<keyword evidence="3" id="KW-1185">Reference proteome</keyword>
<dbReference type="Proteomes" id="UP001153714">
    <property type="component" value="Chromosome 15"/>
</dbReference>
<accession>A0A9N9QYX5</accession>
<organism evidence="2 3">
    <name type="scientific">Diatraea saccharalis</name>
    <name type="common">sugarcane borer</name>
    <dbReference type="NCBI Taxonomy" id="40085"/>
    <lineage>
        <taxon>Eukaryota</taxon>
        <taxon>Metazoa</taxon>
        <taxon>Ecdysozoa</taxon>
        <taxon>Arthropoda</taxon>
        <taxon>Hexapoda</taxon>
        <taxon>Insecta</taxon>
        <taxon>Pterygota</taxon>
        <taxon>Neoptera</taxon>
        <taxon>Endopterygota</taxon>
        <taxon>Lepidoptera</taxon>
        <taxon>Glossata</taxon>
        <taxon>Ditrysia</taxon>
        <taxon>Pyraloidea</taxon>
        <taxon>Crambidae</taxon>
        <taxon>Crambinae</taxon>
        <taxon>Diatraea</taxon>
    </lineage>
</organism>
<dbReference type="OrthoDB" id="7472770at2759"/>
<dbReference type="EMBL" id="OU893346">
    <property type="protein sequence ID" value="CAG9786162.1"/>
    <property type="molecule type" value="Genomic_DNA"/>
</dbReference>
<reference evidence="2" key="2">
    <citation type="submission" date="2022-10" db="EMBL/GenBank/DDBJ databases">
        <authorList>
            <consortium name="ENA_rothamsted_submissions"/>
            <consortium name="culmorum"/>
            <person name="King R."/>
        </authorList>
    </citation>
    <scope>NUCLEOTIDE SEQUENCE</scope>
</reference>
<feature type="region of interest" description="Disordered" evidence="1">
    <location>
        <begin position="1"/>
        <end position="48"/>
    </location>
</feature>
<feature type="compositionally biased region" description="Low complexity" evidence="1">
    <location>
        <begin position="146"/>
        <end position="155"/>
    </location>
</feature>
<evidence type="ECO:0000256" key="1">
    <source>
        <dbReference type="SAM" id="MobiDB-lite"/>
    </source>
</evidence>
<sequence length="204" mass="23958">MDVNEEFPMPSHAYESGKDDEDNKTSEEENRKYEEENKKLDEENRDYEKEYRKSLISRLYEEENRKKQELIMRKSGVFEKNDKDSDIMYSMFYGDEDNDSNKKHALHYDERSNINKESVLTTESDLDDYDKKPTIETSTESEYANEENSNLNQNESNNIFFGVNAELTTPSSKGKSTNVSKRICSLIKLRNLNFNSPHTLAEVR</sequence>
<evidence type="ECO:0000313" key="3">
    <source>
        <dbReference type="Proteomes" id="UP001153714"/>
    </source>
</evidence>
<gene>
    <name evidence="2" type="ORF">DIATSA_LOCUS4136</name>
</gene>
<evidence type="ECO:0000313" key="2">
    <source>
        <dbReference type="EMBL" id="CAG9786162.1"/>
    </source>
</evidence>
<feature type="compositionally biased region" description="Basic and acidic residues" evidence="1">
    <location>
        <begin position="15"/>
        <end position="48"/>
    </location>
</feature>
<proteinExistence type="predicted"/>
<name>A0A9N9QYX5_9NEOP</name>